<evidence type="ECO:0000313" key="1">
    <source>
        <dbReference type="EMBL" id="ASS96939.1"/>
    </source>
</evidence>
<proteinExistence type="predicted"/>
<dbReference type="AlphaFoldDB" id="A0A223ENY2"/>
<gene>
    <name evidence="1" type="ORF">BS1321_25360</name>
</gene>
<sequence>MPKTSRVPNYFRPVHRIPLTQANRQFRPQSLQAWSVSEIIPYKIHLAIDFTKPRRKDIIMLQQILHHSRPSVTLRYIGITE</sequence>
<organism evidence="1 2">
    <name type="scientific">Peribacillus simplex NBRC 15720 = DSM 1321</name>
    <dbReference type="NCBI Taxonomy" id="1349754"/>
    <lineage>
        <taxon>Bacteria</taxon>
        <taxon>Bacillati</taxon>
        <taxon>Bacillota</taxon>
        <taxon>Bacilli</taxon>
        <taxon>Bacillales</taxon>
        <taxon>Bacillaceae</taxon>
        <taxon>Peribacillus</taxon>
    </lineage>
</organism>
<dbReference type="Proteomes" id="UP000214618">
    <property type="component" value="Chromosome"/>
</dbReference>
<name>A0A223ENY2_9BACI</name>
<dbReference type="EMBL" id="CP017704">
    <property type="protein sequence ID" value="ASS96939.1"/>
    <property type="molecule type" value="Genomic_DNA"/>
</dbReference>
<reference evidence="1 2" key="1">
    <citation type="submission" date="2016-10" db="EMBL/GenBank/DDBJ databases">
        <title>The whole genome sequencing and assembly of Bacillus simplex DSM 1321 strain.</title>
        <authorList>
            <person name="Park M.-K."/>
            <person name="Lee Y.-J."/>
            <person name="Yi H."/>
            <person name="Bahn Y.-S."/>
            <person name="Kim J.F."/>
            <person name="Lee D.-W."/>
        </authorList>
    </citation>
    <scope>NUCLEOTIDE SEQUENCE [LARGE SCALE GENOMIC DNA]</scope>
    <source>
        <strain evidence="1 2">DSM 1321</strain>
    </source>
</reference>
<accession>A0A223ENY2</accession>
<protein>
    <submittedName>
        <fullName evidence="1">Uncharacterized protein</fullName>
    </submittedName>
</protein>
<evidence type="ECO:0000313" key="2">
    <source>
        <dbReference type="Proteomes" id="UP000214618"/>
    </source>
</evidence>